<organism evidence="9 10">
    <name type="scientific">Desulfoluna limicola</name>
    <dbReference type="NCBI Taxonomy" id="2810562"/>
    <lineage>
        <taxon>Bacteria</taxon>
        <taxon>Pseudomonadati</taxon>
        <taxon>Thermodesulfobacteriota</taxon>
        <taxon>Desulfobacteria</taxon>
        <taxon>Desulfobacterales</taxon>
        <taxon>Desulfolunaceae</taxon>
        <taxon>Desulfoluna</taxon>
    </lineage>
</organism>
<keyword evidence="5 7" id="KW-1133">Transmembrane helix</keyword>
<dbReference type="InterPro" id="IPR000515">
    <property type="entry name" value="MetI-like"/>
</dbReference>
<feature type="transmembrane region" description="Helical" evidence="7">
    <location>
        <begin position="289"/>
        <end position="308"/>
    </location>
</feature>
<feature type="transmembrane region" description="Helical" evidence="7">
    <location>
        <begin position="102"/>
        <end position="126"/>
    </location>
</feature>
<evidence type="ECO:0000259" key="8">
    <source>
        <dbReference type="PROSITE" id="PS50928"/>
    </source>
</evidence>
<evidence type="ECO:0000256" key="1">
    <source>
        <dbReference type="ARBA" id="ARBA00004651"/>
    </source>
</evidence>
<dbReference type="SUPFAM" id="SSF161098">
    <property type="entry name" value="MetI-like"/>
    <property type="match status" value="1"/>
</dbReference>
<name>A0ABM7PHH5_9BACT</name>
<evidence type="ECO:0000313" key="9">
    <source>
        <dbReference type="EMBL" id="BCS97016.1"/>
    </source>
</evidence>
<dbReference type="Proteomes" id="UP001320148">
    <property type="component" value="Chromosome"/>
</dbReference>
<dbReference type="EMBL" id="AP024488">
    <property type="protein sequence ID" value="BCS97016.1"/>
    <property type="molecule type" value="Genomic_DNA"/>
</dbReference>
<keyword evidence="2 7" id="KW-0813">Transport</keyword>
<evidence type="ECO:0000256" key="4">
    <source>
        <dbReference type="ARBA" id="ARBA00022692"/>
    </source>
</evidence>
<accession>A0ABM7PHH5</accession>
<dbReference type="PROSITE" id="PS50928">
    <property type="entry name" value="ABC_TM1"/>
    <property type="match status" value="1"/>
</dbReference>
<evidence type="ECO:0000256" key="5">
    <source>
        <dbReference type="ARBA" id="ARBA00022989"/>
    </source>
</evidence>
<dbReference type="PANTHER" id="PTHR43163:SF6">
    <property type="entry name" value="DIPEPTIDE TRANSPORT SYSTEM PERMEASE PROTEIN DPPB-RELATED"/>
    <property type="match status" value="1"/>
</dbReference>
<evidence type="ECO:0000256" key="3">
    <source>
        <dbReference type="ARBA" id="ARBA00022475"/>
    </source>
</evidence>
<feature type="transmembrane region" description="Helical" evidence="7">
    <location>
        <begin position="186"/>
        <end position="206"/>
    </location>
</feature>
<comment type="subcellular location">
    <subcellularLocation>
        <location evidence="1 7">Cell membrane</location>
        <topology evidence="1 7">Multi-pass membrane protein</topology>
    </subcellularLocation>
</comment>
<keyword evidence="6 7" id="KW-0472">Membrane</keyword>
<keyword evidence="4 7" id="KW-0812">Transmembrane</keyword>
<dbReference type="RefSeq" id="WP_236888448.1">
    <property type="nucleotide sequence ID" value="NZ_AP024488.1"/>
</dbReference>
<feature type="domain" description="ABC transmembrane type-1" evidence="8">
    <location>
        <begin position="98"/>
        <end position="312"/>
    </location>
</feature>
<comment type="similarity">
    <text evidence="7">Belongs to the binding-protein-dependent transport system permease family.</text>
</comment>
<dbReference type="Pfam" id="PF00528">
    <property type="entry name" value="BPD_transp_1"/>
    <property type="match status" value="1"/>
</dbReference>
<keyword evidence="10" id="KW-1185">Reference proteome</keyword>
<reference evidence="9 10" key="1">
    <citation type="submission" date="2021-02" db="EMBL/GenBank/DDBJ databases">
        <title>Complete genome of Desulfoluna sp. strain ASN36.</title>
        <authorList>
            <person name="Takahashi A."/>
            <person name="Kojima H."/>
            <person name="Fukui M."/>
        </authorList>
    </citation>
    <scope>NUCLEOTIDE SEQUENCE [LARGE SCALE GENOMIC DNA]</scope>
    <source>
        <strain evidence="9 10">ASN36</strain>
    </source>
</reference>
<dbReference type="PANTHER" id="PTHR43163">
    <property type="entry name" value="DIPEPTIDE TRANSPORT SYSTEM PERMEASE PROTEIN DPPB-RELATED"/>
    <property type="match status" value="1"/>
</dbReference>
<dbReference type="InterPro" id="IPR035906">
    <property type="entry name" value="MetI-like_sf"/>
</dbReference>
<keyword evidence="3" id="KW-1003">Cell membrane</keyword>
<dbReference type="CDD" id="cd06261">
    <property type="entry name" value="TM_PBP2"/>
    <property type="match status" value="1"/>
</dbReference>
<evidence type="ECO:0000256" key="7">
    <source>
        <dbReference type="RuleBase" id="RU363032"/>
    </source>
</evidence>
<protein>
    <submittedName>
        <fullName evidence="9">ABC transporter permease</fullName>
    </submittedName>
</protein>
<evidence type="ECO:0000256" key="2">
    <source>
        <dbReference type="ARBA" id="ARBA00022448"/>
    </source>
</evidence>
<evidence type="ECO:0000313" key="10">
    <source>
        <dbReference type="Proteomes" id="UP001320148"/>
    </source>
</evidence>
<evidence type="ECO:0000256" key="6">
    <source>
        <dbReference type="ARBA" id="ARBA00023136"/>
    </source>
</evidence>
<feature type="transmembrane region" description="Helical" evidence="7">
    <location>
        <begin position="147"/>
        <end position="166"/>
    </location>
</feature>
<gene>
    <name evidence="9" type="ORF">DSLASN_26480</name>
</gene>
<dbReference type="Gene3D" id="1.10.3720.10">
    <property type="entry name" value="MetI-like"/>
    <property type="match status" value="1"/>
</dbReference>
<sequence>MLRAISGKGLRMVILLGLVSLFSFVLVANSPIDPVDAYIGADMMLVGDAQRALIAEKWGLNRPLHERFLSWAGQVVRGDLGHSTVYNEPVARVIVKRFQNSLALMGAAWLLSGLIGFAAGVVAGVWEGRFIDRVIRIYALTLASTPAFWLGIVLLVIFSVQLGWTPLCGAAPPGMDPNAITFAQRVHHLILPALTLSIIGIAAIAMHTREKVIEAMQSDYVLFARAQGEGTFGLIAYHVLRNAALPAITLQFASLGELFGGSVLAEQVFAYPGLGRATVAAGIRGDVPLLLGVVLFTTLFVSMGNALADLLYRVVDPRIDEGREVQHGH</sequence>
<proteinExistence type="inferred from homology"/>